<dbReference type="InterPro" id="IPR013320">
    <property type="entry name" value="ConA-like_dom_sf"/>
</dbReference>
<keyword evidence="1" id="KW-0472">Membrane</keyword>
<protein>
    <submittedName>
        <fullName evidence="2">Uncharacterized protein</fullName>
    </submittedName>
</protein>
<keyword evidence="1" id="KW-0812">Transmembrane</keyword>
<feature type="transmembrane region" description="Helical" evidence="1">
    <location>
        <begin position="39"/>
        <end position="59"/>
    </location>
</feature>
<organism evidence="2">
    <name type="scientific">viral metagenome</name>
    <dbReference type="NCBI Taxonomy" id="1070528"/>
    <lineage>
        <taxon>unclassified sequences</taxon>
        <taxon>metagenomes</taxon>
        <taxon>organismal metagenomes</taxon>
    </lineage>
</organism>
<dbReference type="Gene3D" id="2.60.120.200">
    <property type="match status" value="1"/>
</dbReference>
<accession>A0A6C0H3Y6</accession>
<dbReference type="EMBL" id="MN739865">
    <property type="protein sequence ID" value="QHT75244.1"/>
    <property type="molecule type" value="Genomic_DNA"/>
</dbReference>
<evidence type="ECO:0000313" key="2">
    <source>
        <dbReference type="EMBL" id="QHT75244.1"/>
    </source>
</evidence>
<proteinExistence type="predicted"/>
<dbReference type="AlphaFoldDB" id="A0A6C0H3Y6"/>
<evidence type="ECO:0000256" key="1">
    <source>
        <dbReference type="SAM" id="Phobius"/>
    </source>
</evidence>
<keyword evidence="1" id="KW-1133">Transmembrane helix</keyword>
<reference evidence="2" key="1">
    <citation type="journal article" date="2020" name="Nature">
        <title>Giant virus diversity and host interactions through global metagenomics.</title>
        <authorList>
            <person name="Schulz F."/>
            <person name="Roux S."/>
            <person name="Paez-Espino D."/>
            <person name="Jungbluth S."/>
            <person name="Walsh D.A."/>
            <person name="Denef V.J."/>
            <person name="McMahon K.D."/>
            <person name="Konstantinidis K.T."/>
            <person name="Eloe-Fadrosh E.A."/>
            <person name="Kyrpides N.C."/>
            <person name="Woyke T."/>
        </authorList>
    </citation>
    <scope>NUCLEOTIDE SEQUENCE</scope>
    <source>
        <strain evidence="2">GVMAG-M-3300023179-63</strain>
    </source>
</reference>
<name>A0A6C0H3Y6_9ZZZZ</name>
<sequence length="318" mass="35680">MNANEGILGNINKYFKTLIPYETQKKMGNFSEFLSSNTLIAKATFLLGVIIIFSILFYVGSKMIYSFVTPSETPYLINGMKDATEPLTITQNAGQKTSIPILRSVNQYGGVEFTYSFWIYVNNINYNETIEFKHIFNKGSGPNSVGEGGTGLLGPNNSPGVYLYTGKKNLSDDLLISHPILGMLVRLNVFHNNQTTKKAYYDDIYVDAIPIKKWVGVIIRVTSQNICDIYINGTLMKRHKLSNIVKQNYDNLYVNYNGGFSGNLSNLKYYNYAIGTLEIDSITTNGPSLKIKENSNIEKSKPQYLSAQWYSNDTDVVA</sequence>
<dbReference type="SUPFAM" id="SSF49899">
    <property type="entry name" value="Concanavalin A-like lectins/glucanases"/>
    <property type="match status" value="1"/>
</dbReference>